<proteinExistence type="predicted"/>
<evidence type="ECO:0000256" key="1">
    <source>
        <dbReference type="ARBA" id="ARBA00000085"/>
    </source>
</evidence>
<evidence type="ECO:0000313" key="14">
    <source>
        <dbReference type="EMBL" id="QYO77713.1"/>
    </source>
</evidence>
<dbReference type="InterPro" id="IPR013767">
    <property type="entry name" value="PAS_fold"/>
</dbReference>
<feature type="domain" description="Response regulatory" evidence="11">
    <location>
        <begin position="396"/>
        <end position="512"/>
    </location>
</feature>
<dbReference type="Gene3D" id="1.10.287.130">
    <property type="match status" value="1"/>
</dbReference>
<evidence type="ECO:0000256" key="5">
    <source>
        <dbReference type="ARBA" id="ARBA00022741"/>
    </source>
</evidence>
<dbReference type="InterPro" id="IPR003594">
    <property type="entry name" value="HATPase_dom"/>
</dbReference>
<feature type="domain" description="Histidine kinase" evidence="10">
    <location>
        <begin position="154"/>
        <end position="376"/>
    </location>
</feature>
<feature type="modified residue" description="4-aspartylphosphate" evidence="9">
    <location>
        <position position="446"/>
    </location>
</feature>
<protein>
    <recommendedName>
        <fullName evidence="2">histidine kinase</fullName>
        <ecNumber evidence="2">2.7.13.3</ecNumber>
    </recommendedName>
</protein>
<dbReference type="EMBL" id="CP080590">
    <property type="protein sequence ID" value="QYO77713.1"/>
    <property type="molecule type" value="Genomic_DNA"/>
</dbReference>
<dbReference type="InterPro" id="IPR000700">
    <property type="entry name" value="PAS-assoc_C"/>
</dbReference>
<dbReference type="Pfam" id="PF00989">
    <property type="entry name" value="PAS"/>
    <property type="match status" value="1"/>
</dbReference>
<dbReference type="InterPro" id="IPR005467">
    <property type="entry name" value="His_kinase_dom"/>
</dbReference>
<organism evidence="14 15">
    <name type="scientific">Devosia salina</name>
    <dbReference type="NCBI Taxonomy" id="2860336"/>
    <lineage>
        <taxon>Bacteria</taxon>
        <taxon>Pseudomonadati</taxon>
        <taxon>Pseudomonadota</taxon>
        <taxon>Alphaproteobacteria</taxon>
        <taxon>Hyphomicrobiales</taxon>
        <taxon>Devosiaceae</taxon>
        <taxon>Devosia</taxon>
    </lineage>
</organism>
<keyword evidence="3 9" id="KW-0597">Phosphoprotein</keyword>
<dbReference type="PANTHER" id="PTHR43065:SF42">
    <property type="entry name" value="TWO-COMPONENT SENSOR PPRA"/>
    <property type="match status" value="1"/>
</dbReference>
<dbReference type="CDD" id="cd00082">
    <property type="entry name" value="HisKA"/>
    <property type="match status" value="1"/>
</dbReference>
<dbReference type="InterPro" id="IPR001789">
    <property type="entry name" value="Sig_transdc_resp-reg_receiver"/>
</dbReference>
<dbReference type="EC" id="2.7.13.3" evidence="2"/>
<feature type="domain" description="PAS" evidence="12">
    <location>
        <begin position="14"/>
        <end position="67"/>
    </location>
</feature>
<feature type="domain" description="PAC" evidence="13">
    <location>
        <begin position="91"/>
        <end position="141"/>
    </location>
</feature>
<dbReference type="PROSITE" id="PS50112">
    <property type="entry name" value="PAS"/>
    <property type="match status" value="1"/>
</dbReference>
<evidence type="ECO:0000256" key="4">
    <source>
        <dbReference type="ARBA" id="ARBA00022679"/>
    </source>
</evidence>
<keyword evidence="6" id="KW-0418">Kinase</keyword>
<keyword evidence="7" id="KW-0067">ATP-binding</keyword>
<dbReference type="SMART" id="SM00091">
    <property type="entry name" value="PAS"/>
    <property type="match status" value="1"/>
</dbReference>
<dbReference type="InterPro" id="IPR003661">
    <property type="entry name" value="HisK_dim/P_dom"/>
</dbReference>
<evidence type="ECO:0000256" key="6">
    <source>
        <dbReference type="ARBA" id="ARBA00022777"/>
    </source>
</evidence>
<dbReference type="Proteomes" id="UP000825799">
    <property type="component" value="Chromosome"/>
</dbReference>
<dbReference type="PROSITE" id="PS50109">
    <property type="entry name" value="HIS_KIN"/>
    <property type="match status" value="1"/>
</dbReference>
<dbReference type="SMART" id="SM00388">
    <property type="entry name" value="HisKA"/>
    <property type="match status" value="1"/>
</dbReference>
<dbReference type="SMART" id="SM00387">
    <property type="entry name" value="HATPase_c"/>
    <property type="match status" value="1"/>
</dbReference>
<evidence type="ECO:0000256" key="7">
    <source>
        <dbReference type="ARBA" id="ARBA00022840"/>
    </source>
</evidence>
<dbReference type="SUPFAM" id="SSF55874">
    <property type="entry name" value="ATPase domain of HSP90 chaperone/DNA topoisomerase II/histidine kinase"/>
    <property type="match status" value="1"/>
</dbReference>
<dbReference type="InterPro" id="IPR011006">
    <property type="entry name" value="CheY-like_superfamily"/>
</dbReference>
<dbReference type="PRINTS" id="PR00344">
    <property type="entry name" value="BCTRLSENSOR"/>
</dbReference>
<gene>
    <name evidence="14" type="ORF">K1X15_03855</name>
</gene>
<dbReference type="Gene3D" id="3.40.50.2300">
    <property type="match status" value="1"/>
</dbReference>
<dbReference type="Gene3D" id="3.30.450.20">
    <property type="entry name" value="PAS domain"/>
    <property type="match status" value="1"/>
</dbReference>
<keyword evidence="8" id="KW-0902">Two-component regulatory system</keyword>
<sequence>MTEQEPDHADLIGQARKLQAMLESAVDAIITIDGRGIITTVNPATARLFDYAQDEFIGRNVHFLMPEPYHSAHDGYIANYRATGTRKIIGIGREVTGRRRDGSTFPMHLAVSEFEMDGRVHFTGIIHDLSGQKATEQALRQAQKMEAMGQLTGGLAHDFNNLLTVIIGNLEMLEGKLTTTGQRELATEALEAADLGARLTARLLAFARRSHLEPEVVNLNDFVLGLTDMLHRTLGSTISLSNALKPRLWSTRIDPSQVESAIVNLAVNARDAMPEGGRLIIETGNVSIDASMSEDLEGLPKGDYVRLSVADTGQGMPPAVRERAFEPFFTTKEKGRGTGLGLSMIYGFAKQSGGHATIYSEPGRGTTVNIYLPRHADSITPETAPEEVGPAATGKTVLVVEDDPRVRKLTVTRLESLGYATLVAADAHEALAVLGSGAEVDLVFTDLVMPGGLSGYELAHRVAAEWPHLPVLLTSGYADELVRRDEDAIAHLKVLNKPYRLADLANAIAEALDSER</sequence>
<evidence type="ECO:0000256" key="9">
    <source>
        <dbReference type="PROSITE-ProRule" id="PRU00169"/>
    </source>
</evidence>
<keyword evidence="5" id="KW-0547">Nucleotide-binding</keyword>
<evidence type="ECO:0000256" key="2">
    <source>
        <dbReference type="ARBA" id="ARBA00012438"/>
    </source>
</evidence>
<dbReference type="SUPFAM" id="SSF47384">
    <property type="entry name" value="Homodimeric domain of signal transducing histidine kinase"/>
    <property type="match status" value="1"/>
</dbReference>
<dbReference type="Pfam" id="PF00512">
    <property type="entry name" value="HisKA"/>
    <property type="match status" value="1"/>
</dbReference>
<evidence type="ECO:0000256" key="8">
    <source>
        <dbReference type="ARBA" id="ARBA00023012"/>
    </source>
</evidence>
<evidence type="ECO:0000259" key="10">
    <source>
        <dbReference type="PROSITE" id="PS50109"/>
    </source>
</evidence>
<dbReference type="InterPro" id="IPR035965">
    <property type="entry name" value="PAS-like_dom_sf"/>
</dbReference>
<name>A0ABX8WG26_9HYPH</name>
<dbReference type="CDD" id="cd00130">
    <property type="entry name" value="PAS"/>
    <property type="match status" value="1"/>
</dbReference>
<dbReference type="NCBIfam" id="TIGR00229">
    <property type="entry name" value="sensory_box"/>
    <property type="match status" value="1"/>
</dbReference>
<dbReference type="SUPFAM" id="SSF52172">
    <property type="entry name" value="CheY-like"/>
    <property type="match status" value="1"/>
</dbReference>
<dbReference type="Pfam" id="PF02518">
    <property type="entry name" value="HATPase_c"/>
    <property type="match status" value="1"/>
</dbReference>
<accession>A0ABX8WG26</accession>
<dbReference type="PROSITE" id="PS50113">
    <property type="entry name" value="PAC"/>
    <property type="match status" value="1"/>
</dbReference>
<dbReference type="SMART" id="SM00448">
    <property type="entry name" value="REC"/>
    <property type="match status" value="1"/>
</dbReference>
<dbReference type="Gene3D" id="3.30.565.10">
    <property type="entry name" value="Histidine kinase-like ATPase, C-terminal domain"/>
    <property type="match status" value="1"/>
</dbReference>
<dbReference type="PROSITE" id="PS50110">
    <property type="entry name" value="RESPONSE_REGULATORY"/>
    <property type="match status" value="1"/>
</dbReference>
<dbReference type="SUPFAM" id="SSF55785">
    <property type="entry name" value="PYP-like sensor domain (PAS domain)"/>
    <property type="match status" value="1"/>
</dbReference>
<dbReference type="Pfam" id="PF00072">
    <property type="entry name" value="Response_reg"/>
    <property type="match status" value="1"/>
</dbReference>
<dbReference type="InterPro" id="IPR036890">
    <property type="entry name" value="HATPase_C_sf"/>
</dbReference>
<evidence type="ECO:0000256" key="3">
    <source>
        <dbReference type="ARBA" id="ARBA00022553"/>
    </source>
</evidence>
<dbReference type="InterPro" id="IPR000014">
    <property type="entry name" value="PAS"/>
</dbReference>
<dbReference type="RefSeq" id="WP_220306167.1">
    <property type="nucleotide sequence ID" value="NZ_CP080590.1"/>
</dbReference>
<dbReference type="InterPro" id="IPR004358">
    <property type="entry name" value="Sig_transdc_His_kin-like_C"/>
</dbReference>
<evidence type="ECO:0000313" key="15">
    <source>
        <dbReference type="Proteomes" id="UP000825799"/>
    </source>
</evidence>
<comment type="catalytic activity">
    <reaction evidence="1">
        <text>ATP + protein L-histidine = ADP + protein N-phospho-L-histidine.</text>
        <dbReference type="EC" id="2.7.13.3"/>
    </reaction>
</comment>
<keyword evidence="15" id="KW-1185">Reference proteome</keyword>
<dbReference type="InterPro" id="IPR036097">
    <property type="entry name" value="HisK_dim/P_sf"/>
</dbReference>
<evidence type="ECO:0000259" key="13">
    <source>
        <dbReference type="PROSITE" id="PS50113"/>
    </source>
</evidence>
<dbReference type="PANTHER" id="PTHR43065">
    <property type="entry name" value="SENSOR HISTIDINE KINASE"/>
    <property type="match status" value="1"/>
</dbReference>
<evidence type="ECO:0000259" key="11">
    <source>
        <dbReference type="PROSITE" id="PS50110"/>
    </source>
</evidence>
<evidence type="ECO:0000259" key="12">
    <source>
        <dbReference type="PROSITE" id="PS50112"/>
    </source>
</evidence>
<keyword evidence="4" id="KW-0808">Transferase</keyword>
<reference evidence="14 15" key="1">
    <citation type="submission" date="2021-08" db="EMBL/GenBank/DDBJ databases">
        <title>Devosia salina sp. nov., isolated from the South China Sea sediment.</title>
        <authorList>
            <person name="Zhou Z."/>
        </authorList>
    </citation>
    <scope>NUCLEOTIDE SEQUENCE [LARGE SCALE GENOMIC DNA]</scope>
    <source>
        <strain evidence="14 15">SCS-3</strain>
    </source>
</reference>